<name>A0AAW1UT12_9CUCU</name>
<comment type="caution">
    <text evidence="1">The sequence shown here is derived from an EMBL/GenBank/DDBJ whole genome shotgun (WGS) entry which is preliminary data.</text>
</comment>
<dbReference type="EMBL" id="JARQZJ010000096">
    <property type="protein sequence ID" value="KAK9885640.1"/>
    <property type="molecule type" value="Genomic_DNA"/>
</dbReference>
<reference evidence="1 2" key="1">
    <citation type="submission" date="2023-03" db="EMBL/GenBank/DDBJ databases">
        <title>Genome insight into feeding habits of ladybird beetles.</title>
        <authorList>
            <person name="Li H.-S."/>
            <person name="Huang Y.-H."/>
            <person name="Pang H."/>
        </authorList>
    </citation>
    <scope>NUCLEOTIDE SEQUENCE [LARGE SCALE GENOMIC DNA]</scope>
    <source>
        <strain evidence="1">SYSU_2023b</strain>
        <tissue evidence="1">Whole body</tissue>
    </source>
</reference>
<dbReference type="AlphaFoldDB" id="A0AAW1UT12"/>
<evidence type="ECO:0000313" key="2">
    <source>
        <dbReference type="Proteomes" id="UP001431783"/>
    </source>
</evidence>
<evidence type="ECO:0000313" key="1">
    <source>
        <dbReference type="EMBL" id="KAK9885640.1"/>
    </source>
</evidence>
<protein>
    <submittedName>
        <fullName evidence="1">Uncharacterized protein</fullName>
    </submittedName>
</protein>
<accession>A0AAW1UT12</accession>
<proteinExistence type="predicted"/>
<sequence>MGQYGLDVRIEREDRLIEFCRREPNNQKHILRSTPKTRFQNNITRVAAYTGADIASNHNLIIGDFKYKGKIMKERRNIKGYNIKTSKEPDKRDNLIEALEGSFKAKIPSGDQTERGC</sequence>
<gene>
    <name evidence="1" type="ORF">WA026_012404</name>
</gene>
<dbReference type="Proteomes" id="UP001431783">
    <property type="component" value="Unassembled WGS sequence"/>
</dbReference>
<keyword evidence="2" id="KW-1185">Reference proteome</keyword>
<organism evidence="1 2">
    <name type="scientific">Henosepilachna vigintioctopunctata</name>
    <dbReference type="NCBI Taxonomy" id="420089"/>
    <lineage>
        <taxon>Eukaryota</taxon>
        <taxon>Metazoa</taxon>
        <taxon>Ecdysozoa</taxon>
        <taxon>Arthropoda</taxon>
        <taxon>Hexapoda</taxon>
        <taxon>Insecta</taxon>
        <taxon>Pterygota</taxon>
        <taxon>Neoptera</taxon>
        <taxon>Endopterygota</taxon>
        <taxon>Coleoptera</taxon>
        <taxon>Polyphaga</taxon>
        <taxon>Cucujiformia</taxon>
        <taxon>Coccinelloidea</taxon>
        <taxon>Coccinellidae</taxon>
        <taxon>Epilachninae</taxon>
        <taxon>Epilachnini</taxon>
        <taxon>Henosepilachna</taxon>
    </lineage>
</organism>